<dbReference type="GO" id="GO:0006396">
    <property type="term" value="P:RNA processing"/>
    <property type="evidence" value="ECO:0007669"/>
    <property type="project" value="InterPro"/>
</dbReference>
<dbReference type="PIRSF" id="PIRSF006280">
    <property type="entry name" value="YfiF_prd"/>
    <property type="match status" value="1"/>
</dbReference>
<dbReference type="GO" id="GO:0003723">
    <property type="term" value="F:RNA binding"/>
    <property type="evidence" value="ECO:0007669"/>
    <property type="project" value="InterPro"/>
</dbReference>
<dbReference type="InterPro" id="IPR016479">
    <property type="entry name" value="YfiF_prd"/>
</dbReference>
<dbReference type="GO" id="GO:0008173">
    <property type="term" value="F:RNA methyltransferase activity"/>
    <property type="evidence" value="ECO:0007669"/>
    <property type="project" value="InterPro"/>
</dbReference>
<dbReference type="Pfam" id="PF00588">
    <property type="entry name" value="SpoU_methylase"/>
    <property type="match status" value="1"/>
</dbReference>
<dbReference type="PANTHER" id="PTHR46429">
    <property type="entry name" value="23S RRNA (GUANOSINE-2'-O-)-METHYLTRANSFERASE RLMB"/>
    <property type="match status" value="1"/>
</dbReference>
<name>A0A2M8RSU7_9PAST</name>
<keyword evidence="6" id="KW-1185">Reference proteome</keyword>
<dbReference type="InterPro" id="IPR013123">
    <property type="entry name" value="SpoU_subst-bd"/>
</dbReference>
<organism evidence="5 6">
    <name type="scientific">Caviibacterium pharyngocola</name>
    <dbReference type="NCBI Taxonomy" id="28159"/>
    <lineage>
        <taxon>Bacteria</taxon>
        <taxon>Pseudomonadati</taxon>
        <taxon>Pseudomonadota</taxon>
        <taxon>Gammaproteobacteria</taxon>
        <taxon>Pasteurellales</taxon>
        <taxon>Pasteurellaceae</taxon>
        <taxon>Caviibacterium</taxon>
    </lineage>
</organism>
<dbReference type="EMBL" id="PHGZ01000034">
    <property type="protein sequence ID" value="PJG81956.1"/>
    <property type="molecule type" value="Genomic_DNA"/>
</dbReference>
<dbReference type="GO" id="GO:0005829">
    <property type="term" value="C:cytosol"/>
    <property type="evidence" value="ECO:0007669"/>
    <property type="project" value="TreeGrafter"/>
</dbReference>
<dbReference type="OrthoDB" id="9785673at2"/>
<dbReference type="PANTHER" id="PTHR46429:SF2">
    <property type="entry name" value="TRNA_RRNA METHYLTRANSFERASE"/>
    <property type="match status" value="1"/>
</dbReference>
<evidence type="ECO:0000313" key="5">
    <source>
        <dbReference type="EMBL" id="PJG81956.1"/>
    </source>
</evidence>
<keyword evidence="1 5" id="KW-0489">Methyltransferase</keyword>
<dbReference type="InterPro" id="IPR029028">
    <property type="entry name" value="Alpha/beta_knot_MTases"/>
</dbReference>
<dbReference type="InterPro" id="IPR001537">
    <property type="entry name" value="SpoU_MeTrfase"/>
</dbReference>
<evidence type="ECO:0000259" key="4">
    <source>
        <dbReference type="SMART" id="SM00967"/>
    </source>
</evidence>
<dbReference type="CDD" id="cd18095">
    <property type="entry name" value="SpoU-like_rRNA-MTase"/>
    <property type="match status" value="1"/>
</dbReference>
<protein>
    <submittedName>
        <fullName evidence="5">rRNA methyltransferase</fullName>
    </submittedName>
</protein>
<dbReference type="InterPro" id="IPR029026">
    <property type="entry name" value="tRNA_m1G_MTases_N"/>
</dbReference>
<feature type="domain" description="RNA 2-O ribose methyltransferase substrate binding" evidence="4">
    <location>
        <begin position="116"/>
        <end position="191"/>
    </location>
</feature>
<gene>
    <name evidence="5" type="ORF">CVP04_11675</name>
</gene>
<evidence type="ECO:0000256" key="3">
    <source>
        <dbReference type="SAM" id="MobiDB-lite"/>
    </source>
</evidence>
<feature type="compositionally biased region" description="Polar residues" evidence="3">
    <location>
        <begin position="1"/>
        <end position="11"/>
    </location>
</feature>
<dbReference type="Gene3D" id="3.40.1280.10">
    <property type="match status" value="1"/>
</dbReference>
<dbReference type="InterPro" id="IPR004441">
    <property type="entry name" value="rRNA_MeTrfase_TrmH"/>
</dbReference>
<dbReference type="Gene3D" id="3.30.1330.30">
    <property type="match status" value="1"/>
</dbReference>
<evidence type="ECO:0000256" key="2">
    <source>
        <dbReference type="ARBA" id="ARBA00022679"/>
    </source>
</evidence>
<dbReference type="SUPFAM" id="SSF55315">
    <property type="entry name" value="L30e-like"/>
    <property type="match status" value="1"/>
</dbReference>
<keyword evidence="2 5" id="KW-0808">Transferase</keyword>
<sequence>MNKNTPTFRQSTNEKRFNERTVGEKKAQNRPHFERDSRENKPFRDKNKGGARPFKGQERFTEVPQIRETVMDNARGTGNVKVMVKSSQQTVAPKKTGPLSPRAPEKIKKNRAEEMKLCGENACLALFQQRPESIVRVWTTVEIAHRVGDLFSYLAANKKAYHVVDQAELALVSGTEHHGGICMLVKKRRPFTLEGYLDIPRKQDTLVLLDRVKNAHNVGGIIRTCAFYGVRGVIIDDAELLASASAARVAEGGMEYIHPLQTDNIDKALEKLRQAGYQIVHLSDNRQAKPLNKLQFADKTVLVLSETNSAHAQDEAVNLSYANPLKSGLNVAVAAGILLAKRCQ</sequence>
<evidence type="ECO:0000256" key="1">
    <source>
        <dbReference type="ARBA" id="ARBA00022603"/>
    </source>
</evidence>
<dbReference type="GO" id="GO:0032259">
    <property type="term" value="P:methylation"/>
    <property type="evidence" value="ECO:0007669"/>
    <property type="project" value="UniProtKB-KW"/>
</dbReference>
<reference evidence="5 6" key="1">
    <citation type="submission" date="2017-11" db="EMBL/GenBank/DDBJ databases">
        <title>Reclassification of Bisgaard taxon 5 as Caviibacterium pharyngocola gen. nov., sp. nov.</title>
        <authorList>
            <person name="Christensen H."/>
        </authorList>
    </citation>
    <scope>NUCLEOTIDE SEQUENCE [LARGE SCALE GENOMIC DNA]</scope>
    <source>
        <strain evidence="5 6">7_3</strain>
    </source>
</reference>
<dbReference type="RefSeq" id="WP_100297683.1">
    <property type="nucleotide sequence ID" value="NZ_PHGZ01000034.1"/>
</dbReference>
<dbReference type="AlphaFoldDB" id="A0A2M8RSU7"/>
<dbReference type="InterPro" id="IPR029064">
    <property type="entry name" value="Ribosomal_eL30-like_sf"/>
</dbReference>
<dbReference type="Pfam" id="PF08032">
    <property type="entry name" value="SpoU_sub_bind"/>
    <property type="match status" value="1"/>
</dbReference>
<accession>A0A2M8RSU7</accession>
<dbReference type="Proteomes" id="UP000230282">
    <property type="component" value="Unassembled WGS sequence"/>
</dbReference>
<comment type="caution">
    <text evidence="5">The sequence shown here is derived from an EMBL/GenBank/DDBJ whole genome shotgun (WGS) entry which is preliminary data.</text>
</comment>
<feature type="compositionally biased region" description="Basic and acidic residues" evidence="3">
    <location>
        <begin position="12"/>
        <end position="48"/>
    </location>
</feature>
<dbReference type="SUPFAM" id="SSF75217">
    <property type="entry name" value="alpha/beta knot"/>
    <property type="match status" value="1"/>
</dbReference>
<proteinExistence type="predicted"/>
<feature type="region of interest" description="Disordered" evidence="3">
    <location>
        <begin position="1"/>
        <end position="63"/>
    </location>
</feature>
<dbReference type="SMART" id="SM00967">
    <property type="entry name" value="SpoU_sub_bind"/>
    <property type="match status" value="1"/>
</dbReference>
<evidence type="ECO:0000313" key="6">
    <source>
        <dbReference type="Proteomes" id="UP000230282"/>
    </source>
</evidence>